<evidence type="ECO:0000256" key="6">
    <source>
        <dbReference type="ARBA" id="ARBA00048477"/>
    </source>
</evidence>
<evidence type="ECO:0000259" key="8">
    <source>
        <dbReference type="Pfam" id="PF13193"/>
    </source>
</evidence>
<dbReference type="Pfam" id="PF00501">
    <property type="entry name" value="AMP-binding"/>
    <property type="match status" value="2"/>
</dbReference>
<evidence type="ECO:0000313" key="9">
    <source>
        <dbReference type="EMBL" id="KAK3089846.1"/>
    </source>
</evidence>
<protein>
    <recommendedName>
        <fullName evidence="5">medium-chain acyl-CoA ligase</fullName>
        <ecNumber evidence="5">6.2.1.2</ecNumber>
    </recommendedName>
</protein>
<evidence type="ECO:0000259" key="7">
    <source>
        <dbReference type="Pfam" id="PF00501"/>
    </source>
</evidence>
<dbReference type="InterPro" id="IPR000873">
    <property type="entry name" value="AMP-dep_synth/lig_dom"/>
</dbReference>
<accession>A0AA89BQ41</accession>
<evidence type="ECO:0000256" key="3">
    <source>
        <dbReference type="ARBA" id="ARBA00022741"/>
    </source>
</evidence>
<keyword evidence="4" id="KW-0067">ATP-binding</keyword>
<sequence length="546" mass="62103">MFVFSSIRYLIRQTRYLPKQKVTSRTQQDIRLWRRTLFVSSSKPFTDYEEHRSLMKDAKVPEYFNFARDVIDRWARSEESGTKKPVPAFWWADDKGNELKWTFTELARLSKRFANVLVDQCGLKAGDIVIVILPKIPEWWVISIGTIRAGVVMSSGTTLLRPKDIKHRCTISKAKCIITDKTSIHNVQSVLDDCPSVETKVFVGERSETPYTYELKDGDVIWALSDTGWAKASYGCLFAPWLKGSCVFIYNTPVFQPLQTLQVLEKYRPTHFCAPPTAVRQMIKENIEDFPSLKDLFFISAGEPVNPEVIDVWKEKTGQRIYEGYGQSETVVLCGSFGCIPYKPGSMGKASPGIDLQVVNDEGNILPTGTEGNIAVRYKPYRPLGLFTRYVNDEERTKAAFVGDFYLTGDRGYMDEDGFFFFVGRADDVIISAGYRIGPFEVESALLEHPAVLESAVVSSPDPERGEIVKAFVILTQEYKSEDKTKLTKEIQDHVKSITAPYKYPRKIEFMEELPKTVSGKIRRVELRDKEWGRETSDLPPENAGQ</sequence>
<dbReference type="InterPro" id="IPR042099">
    <property type="entry name" value="ANL_N_sf"/>
</dbReference>
<feature type="domain" description="AMP-binding enzyme C-terminal" evidence="8">
    <location>
        <begin position="441"/>
        <end position="521"/>
    </location>
</feature>
<gene>
    <name evidence="9" type="ORF">FSP39_007052</name>
</gene>
<dbReference type="PANTHER" id="PTHR43605:SF10">
    <property type="entry name" value="ACYL-COA SYNTHETASE MEDIUM CHAIN FAMILY MEMBER 3"/>
    <property type="match status" value="1"/>
</dbReference>
<organism evidence="9 10">
    <name type="scientific">Pinctada imbricata</name>
    <name type="common">Atlantic pearl-oyster</name>
    <name type="synonym">Pinctada martensii</name>
    <dbReference type="NCBI Taxonomy" id="66713"/>
    <lineage>
        <taxon>Eukaryota</taxon>
        <taxon>Metazoa</taxon>
        <taxon>Spiralia</taxon>
        <taxon>Lophotrochozoa</taxon>
        <taxon>Mollusca</taxon>
        <taxon>Bivalvia</taxon>
        <taxon>Autobranchia</taxon>
        <taxon>Pteriomorphia</taxon>
        <taxon>Pterioida</taxon>
        <taxon>Pterioidea</taxon>
        <taxon>Pteriidae</taxon>
        <taxon>Pinctada</taxon>
    </lineage>
</organism>
<keyword evidence="2" id="KW-0436">Ligase</keyword>
<dbReference type="PANTHER" id="PTHR43605">
    <property type="entry name" value="ACYL-COENZYME A SYNTHETASE"/>
    <property type="match status" value="1"/>
</dbReference>
<comment type="similarity">
    <text evidence="1">Belongs to the ATP-dependent AMP-binding enzyme family.</text>
</comment>
<dbReference type="AlphaFoldDB" id="A0AA89BQ41"/>
<dbReference type="GO" id="GO:0004321">
    <property type="term" value="F:fatty-acyl-CoA synthase activity"/>
    <property type="evidence" value="ECO:0007669"/>
    <property type="project" value="TreeGrafter"/>
</dbReference>
<evidence type="ECO:0000256" key="2">
    <source>
        <dbReference type="ARBA" id="ARBA00022598"/>
    </source>
</evidence>
<proteinExistence type="inferred from homology"/>
<dbReference type="GO" id="GO:0006633">
    <property type="term" value="P:fatty acid biosynthetic process"/>
    <property type="evidence" value="ECO:0007669"/>
    <property type="project" value="TreeGrafter"/>
</dbReference>
<dbReference type="EMBL" id="VSWD01000010">
    <property type="protein sequence ID" value="KAK3089846.1"/>
    <property type="molecule type" value="Genomic_DNA"/>
</dbReference>
<dbReference type="Pfam" id="PF13193">
    <property type="entry name" value="AMP-binding_C"/>
    <property type="match status" value="1"/>
</dbReference>
<keyword evidence="3" id="KW-0547">Nucleotide-binding</keyword>
<dbReference type="GO" id="GO:0031956">
    <property type="term" value="F:medium-chain fatty acid-CoA ligase activity"/>
    <property type="evidence" value="ECO:0007669"/>
    <property type="project" value="UniProtKB-EC"/>
</dbReference>
<reference evidence="9" key="1">
    <citation type="submission" date="2019-08" db="EMBL/GenBank/DDBJ databases">
        <title>The improved chromosome-level genome for the pearl oyster Pinctada fucata martensii using PacBio sequencing and Hi-C.</title>
        <authorList>
            <person name="Zheng Z."/>
        </authorList>
    </citation>
    <scope>NUCLEOTIDE SEQUENCE</scope>
    <source>
        <strain evidence="9">ZZ-2019</strain>
        <tissue evidence="9">Adductor muscle</tissue>
    </source>
</reference>
<dbReference type="EC" id="6.2.1.2" evidence="5"/>
<dbReference type="Proteomes" id="UP001186944">
    <property type="component" value="Unassembled WGS sequence"/>
</dbReference>
<dbReference type="InterPro" id="IPR025110">
    <property type="entry name" value="AMP-bd_C"/>
</dbReference>
<dbReference type="GO" id="GO:0005759">
    <property type="term" value="C:mitochondrial matrix"/>
    <property type="evidence" value="ECO:0007669"/>
    <property type="project" value="TreeGrafter"/>
</dbReference>
<keyword evidence="10" id="KW-1185">Reference proteome</keyword>
<dbReference type="GO" id="GO:0006637">
    <property type="term" value="P:acyl-CoA metabolic process"/>
    <property type="evidence" value="ECO:0007669"/>
    <property type="project" value="TreeGrafter"/>
</dbReference>
<comment type="catalytic activity">
    <reaction evidence="6">
        <text>a medium-chain fatty acid + ATP + CoA = a medium-chain fatty acyl-CoA + AMP + diphosphate</text>
        <dbReference type="Rhea" id="RHEA:48340"/>
        <dbReference type="ChEBI" id="CHEBI:30616"/>
        <dbReference type="ChEBI" id="CHEBI:33019"/>
        <dbReference type="ChEBI" id="CHEBI:57287"/>
        <dbReference type="ChEBI" id="CHEBI:59558"/>
        <dbReference type="ChEBI" id="CHEBI:90546"/>
        <dbReference type="ChEBI" id="CHEBI:456215"/>
        <dbReference type="EC" id="6.2.1.2"/>
    </reaction>
    <physiologicalReaction direction="left-to-right" evidence="6">
        <dbReference type="Rhea" id="RHEA:48341"/>
    </physiologicalReaction>
</comment>
<evidence type="ECO:0000256" key="1">
    <source>
        <dbReference type="ARBA" id="ARBA00006432"/>
    </source>
</evidence>
<feature type="domain" description="AMP-dependent synthetase/ligase" evidence="7">
    <location>
        <begin position="212"/>
        <end position="377"/>
    </location>
</feature>
<dbReference type="Gene3D" id="3.30.300.30">
    <property type="match status" value="1"/>
</dbReference>
<evidence type="ECO:0000313" key="10">
    <source>
        <dbReference type="Proteomes" id="UP001186944"/>
    </source>
</evidence>
<feature type="domain" description="AMP-dependent synthetase/ligase" evidence="7">
    <location>
        <begin position="96"/>
        <end position="204"/>
    </location>
</feature>
<dbReference type="InterPro" id="IPR051087">
    <property type="entry name" value="Mitochondrial_ACSM"/>
</dbReference>
<dbReference type="SUPFAM" id="SSF56801">
    <property type="entry name" value="Acetyl-CoA synthetase-like"/>
    <property type="match status" value="1"/>
</dbReference>
<dbReference type="Gene3D" id="3.40.50.12780">
    <property type="entry name" value="N-terminal domain of ligase-like"/>
    <property type="match status" value="2"/>
</dbReference>
<evidence type="ECO:0000256" key="4">
    <source>
        <dbReference type="ARBA" id="ARBA00022840"/>
    </source>
</evidence>
<name>A0AA89BQ41_PINIB</name>
<dbReference type="GO" id="GO:0005524">
    <property type="term" value="F:ATP binding"/>
    <property type="evidence" value="ECO:0007669"/>
    <property type="project" value="UniProtKB-KW"/>
</dbReference>
<comment type="caution">
    <text evidence="9">The sequence shown here is derived from an EMBL/GenBank/DDBJ whole genome shotgun (WGS) entry which is preliminary data.</text>
</comment>
<evidence type="ECO:0000256" key="5">
    <source>
        <dbReference type="ARBA" id="ARBA00039009"/>
    </source>
</evidence>
<dbReference type="InterPro" id="IPR045851">
    <property type="entry name" value="AMP-bd_C_sf"/>
</dbReference>
<dbReference type="FunFam" id="3.30.300.30:FF:000005">
    <property type="entry name" value="Acyl-coenzyme A synthetase ACSM5, mitochondrial"/>
    <property type="match status" value="1"/>
</dbReference>